<dbReference type="PANTHER" id="PTHR30287:SF1">
    <property type="entry name" value="INNER MEMBRANE PROTEIN"/>
    <property type="match status" value="1"/>
</dbReference>
<feature type="transmembrane region" description="Helical" evidence="7">
    <location>
        <begin position="1103"/>
        <end position="1121"/>
    </location>
</feature>
<dbReference type="eggNOG" id="COG1511">
    <property type="taxonomic scope" value="Bacteria"/>
</dbReference>
<dbReference type="AlphaFoldDB" id="D2MQE9"/>
<comment type="caution">
    <text evidence="10">The sequence shown here is derived from an EMBL/GenBank/DDBJ whole genome shotgun (WGS) entry which is preliminary data.</text>
</comment>
<gene>
    <name evidence="10" type="ORF">HMPREF9013_0501</name>
</gene>
<dbReference type="eggNOG" id="COG0577">
    <property type="taxonomic scope" value="Bacteria"/>
</dbReference>
<evidence type="ECO:0000256" key="5">
    <source>
        <dbReference type="ARBA" id="ARBA00023136"/>
    </source>
</evidence>
<feature type="transmembrane region" description="Helical" evidence="7">
    <location>
        <begin position="1008"/>
        <end position="1029"/>
    </location>
</feature>
<dbReference type="Proteomes" id="UP000005017">
    <property type="component" value="Unassembled WGS sequence"/>
</dbReference>
<evidence type="ECO:0000256" key="4">
    <source>
        <dbReference type="ARBA" id="ARBA00022989"/>
    </source>
</evidence>
<dbReference type="RefSeq" id="WP_006627612.1">
    <property type="nucleotide sequence ID" value="NZ_ADFR01000016.1"/>
</dbReference>
<keyword evidence="3 7" id="KW-0812">Transmembrane</keyword>
<feature type="transmembrane region" description="Helical" evidence="7">
    <location>
        <begin position="617"/>
        <end position="638"/>
    </location>
</feature>
<feature type="domain" description="ABC3 transporter permease C-terminal" evidence="8">
    <location>
        <begin position="1012"/>
        <end position="1117"/>
    </location>
</feature>
<evidence type="ECO:0000256" key="3">
    <source>
        <dbReference type="ARBA" id="ARBA00022692"/>
    </source>
</evidence>
<dbReference type="GO" id="GO:0005886">
    <property type="term" value="C:plasma membrane"/>
    <property type="evidence" value="ECO:0007669"/>
    <property type="project" value="UniProtKB-SubCell"/>
</dbReference>
<feature type="coiled-coil region" evidence="6">
    <location>
        <begin position="330"/>
        <end position="385"/>
    </location>
</feature>
<feature type="transmembrane region" description="Helical" evidence="7">
    <location>
        <begin position="1061"/>
        <end position="1083"/>
    </location>
</feature>
<feature type="transmembrane region" description="Helical" evidence="7">
    <location>
        <begin position="21"/>
        <end position="47"/>
    </location>
</feature>
<evidence type="ECO:0000259" key="9">
    <source>
        <dbReference type="Pfam" id="PF12704"/>
    </source>
</evidence>
<evidence type="ECO:0000259" key="8">
    <source>
        <dbReference type="Pfam" id="PF02687"/>
    </source>
</evidence>
<feature type="domain" description="MacB-like periplasmic core" evidence="9">
    <location>
        <begin position="788"/>
        <end position="980"/>
    </location>
</feature>
<dbReference type="OrthoDB" id="5137249at2"/>
<keyword evidence="11" id="KW-1185">Reference proteome</keyword>
<keyword evidence="6" id="KW-0175">Coiled coil</keyword>
<evidence type="ECO:0000256" key="2">
    <source>
        <dbReference type="ARBA" id="ARBA00022475"/>
    </source>
</evidence>
<evidence type="ECO:0000256" key="1">
    <source>
        <dbReference type="ARBA" id="ARBA00004651"/>
    </source>
</evidence>
<dbReference type="Pfam" id="PF02687">
    <property type="entry name" value="FtsX"/>
    <property type="match status" value="2"/>
</dbReference>
<dbReference type="InterPro" id="IPR038766">
    <property type="entry name" value="Membrane_comp_ABC_pdt"/>
</dbReference>
<organism evidence="10 11">
    <name type="scientific">Bulleidia extructa W1219</name>
    <dbReference type="NCBI Taxonomy" id="679192"/>
    <lineage>
        <taxon>Bacteria</taxon>
        <taxon>Bacillati</taxon>
        <taxon>Bacillota</taxon>
        <taxon>Erysipelotrichia</taxon>
        <taxon>Erysipelotrichales</taxon>
        <taxon>Erysipelotrichaceae</taxon>
        <taxon>Bulleidia</taxon>
    </lineage>
</organism>
<dbReference type="InterPro" id="IPR025857">
    <property type="entry name" value="MacB_PCD"/>
</dbReference>
<dbReference type="STRING" id="679192.HMPREF9013_0501"/>
<reference evidence="11" key="1">
    <citation type="submission" date="2009-12" db="EMBL/GenBank/DDBJ databases">
        <title>Sequence of Clostridiales genomosp. BVAB3 str. UPII9-5.</title>
        <authorList>
            <person name="Madupu R."/>
            <person name="Durkin A.S."/>
            <person name="Torralba M."/>
            <person name="Methe B."/>
            <person name="Sutton G.G."/>
            <person name="Strausberg R.L."/>
            <person name="Nelson K.E."/>
        </authorList>
    </citation>
    <scope>NUCLEOTIDE SEQUENCE [LARGE SCALE GENOMIC DNA]</scope>
    <source>
        <strain evidence="11">W1219</strain>
    </source>
</reference>
<feature type="transmembrane region" description="Helical" evidence="7">
    <location>
        <begin position="787"/>
        <end position="807"/>
    </location>
</feature>
<evidence type="ECO:0000256" key="6">
    <source>
        <dbReference type="SAM" id="Coils"/>
    </source>
</evidence>
<accession>D2MQE9</accession>
<dbReference type="EMBL" id="ADFR01000016">
    <property type="protein sequence ID" value="EFC05218.1"/>
    <property type="molecule type" value="Genomic_DNA"/>
</dbReference>
<keyword evidence="2" id="KW-1003">Cell membrane</keyword>
<feature type="domain" description="ABC3 transporter permease C-terminal" evidence="8">
    <location>
        <begin position="621"/>
        <end position="734"/>
    </location>
</feature>
<name>D2MQE9_9FIRM</name>
<evidence type="ECO:0000313" key="10">
    <source>
        <dbReference type="EMBL" id="EFC05218.1"/>
    </source>
</evidence>
<dbReference type="PANTHER" id="PTHR30287">
    <property type="entry name" value="MEMBRANE COMPONENT OF PREDICTED ABC SUPERFAMILY METABOLITE UPTAKE TRANSPORTER"/>
    <property type="match status" value="1"/>
</dbReference>
<keyword evidence="5 7" id="KW-0472">Membrane</keyword>
<protein>
    <submittedName>
        <fullName evidence="10">Efflux ABC transporter, permease protein</fullName>
    </submittedName>
</protein>
<evidence type="ECO:0000256" key="7">
    <source>
        <dbReference type="SAM" id="Phobius"/>
    </source>
</evidence>
<dbReference type="Pfam" id="PF12704">
    <property type="entry name" value="MacB_PCD"/>
    <property type="match status" value="1"/>
</dbReference>
<feature type="transmembrane region" description="Helical" evidence="7">
    <location>
        <begin position="714"/>
        <end position="734"/>
    </location>
</feature>
<dbReference type="InterPro" id="IPR003838">
    <property type="entry name" value="ABC3_permease_C"/>
</dbReference>
<evidence type="ECO:0000313" key="11">
    <source>
        <dbReference type="Proteomes" id="UP000005017"/>
    </source>
</evidence>
<keyword evidence="4 7" id="KW-1133">Transmembrane helix</keyword>
<comment type="subcellular location">
    <subcellularLocation>
        <location evidence="1">Cell membrane</location>
        <topology evidence="1">Multi-pass membrane protein</topology>
    </subcellularLocation>
</comment>
<feature type="coiled-coil region" evidence="6">
    <location>
        <begin position="565"/>
        <end position="592"/>
    </location>
</feature>
<sequence>MVKDKTFWKSLGRLICKTKGRYINLVAIVAIGVAFFVGVSSSAGIMAHSVSLYNQKYNLKQATIYSNYGFEQEDLDKIARQKEVQKSEAAYFEDAQVMSSHTTRITRIHSYHPKKTINRFALVEGRLPKNDQEILAEKGSGIMPGFSLGDVLTIKKKDSILKKRRFKVVGLVNTPLYLNQTKENSTLQNQAISTYLYLPEEGFKANRYREVNLLFKGNFGADEFSKEYQDQLKKIQESLKPKLMELGKEEGQRVKDKALQDYQSGWDNYQREWAKFSKRKMEVQQKLQTSRQVLIQKEKELRKGKSLLDKGKQELSSNENLFQQSEKSVKDQIQASYQKIEEQKASLNAQFQSLSQQKYALLTQKDFLEKQKNQLESLKPVLEKLVTLEQLIALISSEQAIWGSYPDETAVYTIPGIHSERYGFDVQKNVAALRIYLSGLIQQDQKALQGLKTLKGNNASEKKESLKQAIDQTEQGLSRVKDGLKKVAQGIKQIQIGQQALEQVFQQIQKKEKKIIAQLDLRRRQLEDAKKVLQQKENEWKRGYEKLRFGQKQLQLVEKDSYEKVNEGERKLKEVRYQLIEAKKEIDQLENGEWTYLDRLRHYASATFQNTVDQMKAIARIFPVFFVLVAMLVCLTTMTRLVEEDRSELGIFRALGYQRKQLLQKYACYSLSATGLGLVLGVLLGMLSFPLIIYEAWKMMFILPSLQMEIPWMFIVWTLIGFLLVMYLTTWMAIHKDTKEVPASLMRPKAPKVGKIILLERISCLWRRFSFLHKVTFRNLIRYKKRFFMTIIGIAGCSALMVMGFGIRDSITSLVHLQFTKILHYDGIVEAKGQISNLKKDLEKNRDIDYVKEGLYYTTNLSFNQQEKSVSLFSGSNLSSLYQLEDLHKQKISFEQDGVIISEKVAEQFHIQEGDIIAIENQVGKKFSVPVRKIAVYYTQNAVWMNPRTYQKIFQEKLVENSIFVKVKDNVSIAHLEKKILARTDVKKIEFFRPLIENFNQMIQGLNAIVWVLIVSSMLLAFVVLQNLISLNISERMREIATLKVLGFRKREIERYVFQENILLTGLASFVGLPIGVVLHRIIMTTIQVENLVFPIWIQWPSFVYSFLWTTLFGLLVTKWMKRYIHRIDMVESLKSLE</sequence>
<proteinExistence type="predicted"/>
<feature type="transmembrane region" description="Helical" evidence="7">
    <location>
        <begin position="666"/>
        <end position="694"/>
    </location>
</feature>